<dbReference type="STRING" id="1742973.COMA2_40039"/>
<reference evidence="2" key="1">
    <citation type="submission" date="2015-10" db="EMBL/GenBank/DDBJ databases">
        <authorList>
            <person name="Luecker S."/>
            <person name="Luecker S."/>
        </authorList>
    </citation>
    <scope>NUCLEOTIDE SEQUENCE [LARGE SCALE GENOMIC DNA]</scope>
</reference>
<sequence>MMATGFDEQSVIQILGPRFKISDHLRDITRGKRMVVPRTELEDLPGEDGSTLADRAKVGGLSKLLEVWMLSLVQSGPFDPTVAIHILAEHKGVQGQHRPHRQHPFKRRRVVPRETRRPVRWSRKQVKPDIGIQQQGFSF</sequence>
<evidence type="ECO:0000313" key="1">
    <source>
        <dbReference type="EMBL" id="CUS37811.1"/>
    </source>
</evidence>
<dbReference type="EMBL" id="CZPZ01000031">
    <property type="protein sequence ID" value="CUS37811.1"/>
    <property type="molecule type" value="Genomic_DNA"/>
</dbReference>
<gene>
    <name evidence="1" type="ORF">COMA2_40039</name>
</gene>
<proteinExistence type="predicted"/>
<accession>A0A0S4LJP9</accession>
<organism evidence="1 2">
    <name type="scientific">Candidatus Nitrospira nitrificans</name>
    <dbReference type="NCBI Taxonomy" id="1742973"/>
    <lineage>
        <taxon>Bacteria</taxon>
        <taxon>Pseudomonadati</taxon>
        <taxon>Nitrospirota</taxon>
        <taxon>Nitrospiria</taxon>
        <taxon>Nitrospirales</taxon>
        <taxon>Nitrospiraceae</taxon>
        <taxon>Nitrospira</taxon>
    </lineage>
</organism>
<dbReference type="Proteomes" id="UP000198736">
    <property type="component" value="Unassembled WGS sequence"/>
</dbReference>
<name>A0A0S4LJP9_9BACT</name>
<keyword evidence="2" id="KW-1185">Reference proteome</keyword>
<evidence type="ECO:0000313" key="2">
    <source>
        <dbReference type="Proteomes" id="UP000198736"/>
    </source>
</evidence>
<protein>
    <submittedName>
        <fullName evidence="1">Uncharacterized protein</fullName>
    </submittedName>
</protein>
<dbReference type="AlphaFoldDB" id="A0A0S4LJP9"/>